<gene>
    <name evidence="2" type="ORF">Ga0080574_TMP1703</name>
</gene>
<dbReference type="RefSeq" id="WP_076697183.1">
    <property type="nucleotide sequence ID" value="NZ_CP015093.1"/>
</dbReference>
<dbReference type="Pfam" id="PF09361">
    <property type="entry name" value="Phasin_2"/>
    <property type="match status" value="1"/>
</dbReference>
<dbReference type="Proteomes" id="UP000187059">
    <property type="component" value="Chromosome"/>
</dbReference>
<proteinExistence type="predicted"/>
<dbReference type="EMBL" id="CP015093">
    <property type="protein sequence ID" value="APZ52037.1"/>
    <property type="molecule type" value="Genomic_DNA"/>
</dbReference>
<dbReference type="OrthoDB" id="7865588at2"/>
<keyword evidence="3" id="KW-1185">Reference proteome</keyword>
<reference evidence="2 3" key="1">
    <citation type="submission" date="2016-04" db="EMBL/GenBank/DDBJ databases">
        <title>Deep-sea bacteria in the southern Pacific.</title>
        <authorList>
            <person name="Tang K."/>
        </authorList>
    </citation>
    <scope>NUCLEOTIDE SEQUENCE [LARGE SCALE GENOMIC DNA]</scope>
    <source>
        <strain evidence="2 3">JLT2014</strain>
    </source>
</reference>
<dbReference type="InterPro" id="IPR018968">
    <property type="entry name" value="Phasin"/>
</dbReference>
<feature type="domain" description="Phasin" evidence="1">
    <location>
        <begin position="31"/>
        <end position="101"/>
    </location>
</feature>
<evidence type="ECO:0000313" key="3">
    <source>
        <dbReference type="Proteomes" id="UP000187059"/>
    </source>
</evidence>
<evidence type="ECO:0000313" key="2">
    <source>
        <dbReference type="EMBL" id="APZ52037.1"/>
    </source>
</evidence>
<name>A0A1P8URP6_9RHOB</name>
<accession>A0A1P8URP6</accession>
<evidence type="ECO:0000259" key="1">
    <source>
        <dbReference type="Pfam" id="PF09361"/>
    </source>
</evidence>
<dbReference type="AlphaFoldDB" id="A0A1P8URP6"/>
<sequence length="113" mass="13124">MNMIATKDRLETDGTTDRDFHIRWTLEPFAATAMLDAWLDYGDEMQSFYADRIREDVATQHQLLHCKSPVEMLQIQAGFFRKAVADYRMHAGRVSELTQRLFFPQPAADQPKT</sequence>
<dbReference type="KEGG" id="paby:Ga0080574_TMP1703"/>
<protein>
    <submittedName>
        <fullName evidence="2">Phasin protein</fullName>
    </submittedName>
</protein>
<organism evidence="2 3">
    <name type="scientific">Salipiger abyssi</name>
    <dbReference type="NCBI Taxonomy" id="1250539"/>
    <lineage>
        <taxon>Bacteria</taxon>
        <taxon>Pseudomonadati</taxon>
        <taxon>Pseudomonadota</taxon>
        <taxon>Alphaproteobacteria</taxon>
        <taxon>Rhodobacterales</taxon>
        <taxon>Roseobacteraceae</taxon>
        <taxon>Salipiger</taxon>
    </lineage>
</organism>